<comment type="caution">
    <text evidence="2">The sequence shown here is derived from an EMBL/GenBank/DDBJ whole genome shotgun (WGS) entry which is preliminary data.</text>
</comment>
<evidence type="ECO:0000313" key="2">
    <source>
        <dbReference type="EMBL" id="MFC3680585.1"/>
    </source>
</evidence>
<dbReference type="Proteomes" id="UP001595722">
    <property type="component" value="Unassembled WGS sequence"/>
</dbReference>
<dbReference type="RefSeq" id="WP_376866590.1">
    <property type="nucleotide sequence ID" value="NZ_JBHRYB010000010.1"/>
</dbReference>
<organism evidence="2 3">
    <name type="scientific">Bacterioplanoides pacificum</name>
    <dbReference type="NCBI Taxonomy" id="1171596"/>
    <lineage>
        <taxon>Bacteria</taxon>
        <taxon>Pseudomonadati</taxon>
        <taxon>Pseudomonadota</taxon>
        <taxon>Gammaproteobacteria</taxon>
        <taxon>Oceanospirillales</taxon>
        <taxon>Oceanospirillaceae</taxon>
        <taxon>Bacterioplanoides</taxon>
    </lineage>
</organism>
<evidence type="ECO:0000259" key="1">
    <source>
        <dbReference type="Pfam" id="PF12633"/>
    </source>
</evidence>
<dbReference type="PANTHER" id="PTHR38760:SF1">
    <property type="entry name" value="ADENYLATE CYCLASE"/>
    <property type="match status" value="1"/>
</dbReference>
<reference evidence="3" key="1">
    <citation type="journal article" date="2019" name="Int. J. Syst. Evol. Microbiol.">
        <title>The Global Catalogue of Microorganisms (GCM) 10K type strain sequencing project: providing services to taxonomists for standard genome sequencing and annotation.</title>
        <authorList>
            <consortium name="The Broad Institute Genomics Platform"/>
            <consortium name="The Broad Institute Genome Sequencing Center for Infectious Disease"/>
            <person name="Wu L."/>
            <person name="Ma J."/>
        </authorList>
    </citation>
    <scope>NUCLEOTIDE SEQUENCE [LARGE SCALE GENOMIC DNA]</scope>
    <source>
        <strain evidence="3">KCTC 42424</strain>
    </source>
</reference>
<dbReference type="PANTHER" id="PTHR38760">
    <property type="entry name" value="ADENYLATE CYCLASE"/>
    <property type="match status" value="1"/>
</dbReference>
<evidence type="ECO:0000313" key="3">
    <source>
        <dbReference type="Proteomes" id="UP001595722"/>
    </source>
</evidence>
<protein>
    <submittedName>
        <fullName evidence="2">Class I adenylate cyclase</fullName>
        <ecNumber evidence="2">4.6.1.1</ecNumber>
    </submittedName>
</protein>
<keyword evidence="3" id="KW-1185">Reference proteome</keyword>
<gene>
    <name evidence="2" type="ORF">ACFOMG_10810</name>
</gene>
<dbReference type="Pfam" id="PF01295">
    <property type="entry name" value="Adenylate_cycl"/>
    <property type="match status" value="1"/>
</dbReference>
<feature type="domain" description="Adenylate cyclase class-I N-terminal" evidence="1">
    <location>
        <begin position="11"/>
        <end position="204"/>
    </location>
</feature>
<dbReference type="InterPro" id="IPR024685">
    <property type="entry name" value="Adenylate_cyclase_1_N"/>
</dbReference>
<dbReference type="InterPro" id="IPR000274">
    <property type="entry name" value="Adenylate_cyclase_1"/>
</dbReference>
<dbReference type="GO" id="GO:0004016">
    <property type="term" value="F:adenylate cyclase activity"/>
    <property type="evidence" value="ECO:0007669"/>
    <property type="project" value="UniProtKB-EC"/>
</dbReference>
<proteinExistence type="predicted"/>
<keyword evidence="2" id="KW-0456">Lyase</keyword>
<dbReference type="Pfam" id="PF12633">
    <property type="entry name" value="Adenyl_cycl_N"/>
    <property type="match status" value="1"/>
</dbReference>
<dbReference type="EC" id="4.6.1.1" evidence="2"/>
<accession>A0ABV7VSR2</accession>
<dbReference type="PIRSF" id="PIRSF001444">
    <property type="entry name" value="Adenylate_cycl"/>
    <property type="match status" value="1"/>
</dbReference>
<dbReference type="EMBL" id="JBHRYB010000010">
    <property type="protein sequence ID" value="MFC3680585.1"/>
    <property type="molecule type" value="Genomic_DNA"/>
</dbReference>
<name>A0ABV7VSR2_9GAMM</name>
<sequence>MTVDIPNTQQLHQWHNDFMALNSARLDSARSLLSSRQRLVLDALPLLFHLNHQQLPGYVDRDTPCGISHFQASTEQHQALQTLARGVQIPRGLNDQQILGVYLMGSLGSMAQSRSSDLDVWLCHHENLPEEQRQRLQQKCEKIERWAASQHVELHCFLMNLSDFRQGQSRSADGEDCGSSQHLLLLDEFYRSALWLAGAKPSWWLVPQQAERNAGPYWEQLLDQHLVHADQWLHFGDIHTIPAAEFIGAGLWQLNKGLSNPYKALLKLLLTRHYASQYPNIRPLCWDLKQRVHQGQTDVESCDAYLLMLQRVITQLEQEGNQQRVQLARRAFYYKARLPLSDLPNTQRNSWRARALSDLCRQWQWQAGDLIELDQRNSWSPVKVYKERNALISEMLSSYRFLAGFSQKHAPKIHIRPADMRLLGNRLYAAFDAKPGKIININPGIRQSLEQEKLTLRLSPRQVWQLIPGSWNKDPQDTEQILKQSPSLMELLYFAQYNGLLMPHTHIALYPQHNPLSQYELKELLQIVRNEVPQKADNHSLVHPPQPRYWRLFVNVGCDPQHHLSRRGMQKLSNRDDALGYSAARENLILTLDLLTVNSWGEWTIERFDGADAMLLCLQHLLGFLSLARANLTSGHLAGDEDNDHSPLSHQWGWPEISSHCHCASRASSINLRVRQLLQDVMQHFIEQPRSPYLIEASEHYYLLHSSRAGIQLHKAANSLELLKLLQQPQDFYAPCRLDDHALLHSPLRLIYQHARAGIWQLFYWRKGNKFFFYLLDDKGALLHQQWHDDEGIRRLVPIIRFLRQLDQRWLAQQGGNSNRSQARTLLLFEIRQQPHSFELQLIRRKLPPINELSSSFDLSAVVDEQHQTTLYCNNQEFSVWQFGDQLYHAVAEEVQNLRQQHGNYPCYLSDLTLSGHNQQVIDHLRAKQRIEKLLNQALLSLPPTPSSGNGD</sequence>